<dbReference type="Pfam" id="PF03732">
    <property type="entry name" value="Retrotrans_gag"/>
    <property type="match status" value="1"/>
</dbReference>
<comment type="caution">
    <text evidence="3">The sequence shown here is derived from an EMBL/GenBank/DDBJ whole genome shotgun (WGS) entry which is preliminary data.</text>
</comment>
<evidence type="ECO:0000259" key="2">
    <source>
        <dbReference type="Pfam" id="PF03732"/>
    </source>
</evidence>
<dbReference type="Proteomes" id="UP000652761">
    <property type="component" value="Unassembled WGS sequence"/>
</dbReference>
<dbReference type="OrthoDB" id="786614at2759"/>
<name>A0A843W2M4_COLES</name>
<dbReference type="EMBL" id="NMUH01002829">
    <property type="protein sequence ID" value="MQM02286.1"/>
    <property type="molecule type" value="Genomic_DNA"/>
</dbReference>
<evidence type="ECO:0000313" key="4">
    <source>
        <dbReference type="Proteomes" id="UP000652761"/>
    </source>
</evidence>
<dbReference type="InterPro" id="IPR005162">
    <property type="entry name" value="Retrotrans_gag_dom"/>
</dbReference>
<keyword evidence="4" id="KW-1185">Reference proteome</keyword>
<evidence type="ECO:0000313" key="3">
    <source>
        <dbReference type="EMBL" id="MQM02286.1"/>
    </source>
</evidence>
<protein>
    <recommendedName>
        <fullName evidence="2">Retrotransposon gag domain-containing protein</fullName>
    </recommendedName>
</protein>
<reference evidence="3" key="1">
    <citation type="submission" date="2017-07" db="EMBL/GenBank/DDBJ databases">
        <title>Taro Niue Genome Assembly and Annotation.</title>
        <authorList>
            <person name="Atibalentja N."/>
            <person name="Keating K."/>
            <person name="Fields C.J."/>
        </authorList>
    </citation>
    <scope>NUCLEOTIDE SEQUENCE</scope>
    <source>
        <strain evidence="3">Niue_2</strain>
        <tissue evidence="3">Leaf</tissue>
    </source>
</reference>
<feature type="domain" description="Retrotransposon gag" evidence="2">
    <location>
        <begin position="195"/>
        <end position="267"/>
    </location>
</feature>
<sequence>MRASVGGRRRGRAMQVGYAAWHWRAAQWARVAQRMLGHTPRVKYTSWGTLLTGDAVYYGPVPSVRRGGNCSEVSPAKEGMSFTKKPSRDYQSPTSPCLVFKTGNKLFCLNSKKKTLMAQNSSSNGTSKVLKTSIASDLGAIYRDEAFFRSRLEYSGVLEEHMLEIRLLLLLGMEREETERIFQVMQCTNREKVVLATIQFTKDARAWWKATSAHLPNVGELEWAGFLEMFRGKYFSERVKEKKAVEFAALKQKRMSVAEYEAQFAWLAVPIFIEKLGPHNIQTYTEMVQRAQLVEDTMAKVEGIKGKDISKPTSIKRGLVDTTGTFQNNNNNNHYNNNKRPTTGKDYGMEKKIKVEETMMVEYCKFCNKPGHQVDKCWKKAGACLRWMSFRTCWGRVEELLVARELWIDHKKLIFFPLFVCYDQCKPSPWSRPKAVATGTATTAGTGPGAAAGTALAGVEDTTPEVPAVAAVASTTDTLAYSDPAARSVNNLCPAGPALLPAAQTAPLAAAPTDVTAAAVCTDACLHQ</sequence>
<proteinExistence type="predicted"/>
<evidence type="ECO:0000256" key="1">
    <source>
        <dbReference type="SAM" id="MobiDB-lite"/>
    </source>
</evidence>
<feature type="region of interest" description="Disordered" evidence="1">
    <location>
        <begin position="321"/>
        <end position="343"/>
    </location>
</feature>
<gene>
    <name evidence="3" type="ORF">Taro_035054</name>
</gene>
<feature type="compositionally biased region" description="Low complexity" evidence="1">
    <location>
        <begin position="328"/>
        <end position="338"/>
    </location>
</feature>
<dbReference type="AlphaFoldDB" id="A0A843W2M4"/>
<accession>A0A843W2M4</accession>
<organism evidence="3 4">
    <name type="scientific">Colocasia esculenta</name>
    <name type="common">Wild taro</name>
    <name type="synonym">Arum esculentum</name>
    <dbReference type="NCBI Taxonomy" id="4460"/>
    <lineage>
        <taxon>Eukaryota</taxon>
        <taxon>Viridiplantae</taxon>
        <taxon>Streptophyta</taxon>
        <taxon>Embryophyta</taxon>
        <taxon>Tracheophyta</taxon>
        <taxon>Spermatophyta</taxon>
        <taxon>Magnoliopsida</taxon>
        <taxon>Liliopsida</taxon>
        <taxon>Araceae</taxon>
        <taxon>Aroideae</taxon>
        <taxon>Colocasieae</taxon>
        <taxon>Colocasia</taxon>
    </lineage>
</organism>